<comment type="similarity">
    <text evidence="4">Belongs to the PP2C family.</text>
</comment>
<dbReference type="Proteomes" id="UP000499080">
    <property type="component" value="Unassembled WGS sequence"/>
</dbReference>
<dbReference type="Pfam" id="PF00481">
    <property type="entry name" value="PP2C"/>
    <property type="match status" value="1"/>
</dbReference>
<evidence type="ECO:0000256" key="5">
    <source>
        <dbReference type="SAM" id="MobiDB-lite"/>
    </source>
</evidence>
<dbReference type="InterPro" id="IPR036457">
    <property type="entry name" value="PPM-type-like_dom_sf"/>
</dbReference>
<keyword evidence="2 4" id="KW-0378">Hydrolase</keyword>
<proteinExistence type="inferred from homology"/>
<accession>A0A4Y2M1K4</accession>
<dbReference type="PROSITE" id="PS01032">
    <property type="entry name" value="PPM_1"/>
    <property type="match status" value="1"/>
</dbReference>
<keyword evidence="7" id="KW-0418">Kinase</keyword>
<evidence type="ECO:0000256" key="2">
    <source>
        <dbReference type="ARBA" id="ARBA00022801"/>
    </source>
</evidence>
<dbReference type="GO" id="GO:0007229">
    <property type="term" value="P:integrin-mediated signaling pathway"/>
    <property type="evidence" value="ECO:0007669"/>
    <property type="project" value="UniProtKB-KW"/>
</dbReference>
<dbReference type="PANTHER" id="PTHR13832:SF699">
    <property type="entry name" value="INTEGRIN-LINKED KINASE-ASSOCIATED SERINE_THREONINE PHOSPHATASE 2C"/>
    <property type="match status" value="1"/>
</dbReference>
<name>A0A4Y2M1K4_ARAVE</name>
<comment type="caution">
    <text evidence="7">The sequence shown here is derived from an EMBL/GenBank/DDBJ whole genome shotgun (WGS) entry which is preliminary data.</text>
</comment>
<keyword evidence="3 4" id="KW-0904">Protein phosphatase</keyword>
<dbReference type="EMBL" id="BGPR01006595">
    <property type="protein sequence ID" value="GBN20303.1"/>
    <property type="molecule type" value="Genomic_DNA"/>
</dbReference>
<gene>
    <name evidence="7" type="primary">ILKAP</name>
    <name evidence="7" type="ORF">AVEN_83396_1</name>
</gene>
<keyword evidence="8" id="KW-1185">Reference proteome</keyword>
<evidence type="ECO:0000256" key="3">
    <source>
        <dbReference type="ARBA" id="ARBA00022912"/>
    </source>
</evidence>
<reference evidence="7 8" key="1">
    <citation type="journal article" date="2019" name="Sci. Rep.">
        <title>Orb-weaving spider Araneus ventricosus genome elucidates the spidroin gene catalogue.</title>
        <authorList>
            <person name="Kono N."/>
            <person name="Nakamura H."/>
            <person name="Ohtoshi R."/>
            <person name="Moran D.A.P."/>
            <person name="Shinohara A."/>
            <person name="Yoshida Y."/>
            <person name="Fujiwara M."/>
            <person name="Mori M."/>
            <person name="Tomita M."/>
            <person name="Arakawa K."/>
        </authorList>
    </citation>
    <scope>NUCLEOTIDE SEQUENCE [LARGE SCALE GENOMIC DNA]</scope>
</reference>
<dbReference type="SMART" id="SM00332">
    <property type="entry name" value="PP2Cc"/>
    <property type="match status" value="1"/>
</dbReference>
<dbReference type="GO" id="GO:0004722">
    <property type="term" value="F:protein serine/threonine phosphatase activity"/>
    <property type="evidence" value="ECO:0007669"/>
    <property type="project" value="InterPro"/>
</dbReference>
<dbReference type="GO" id="GO:0016301">
    <property type="term" value="F:kinase activity"/>
    <property type="evidence" value="ECO:0007669"/>
    <property type="project" value="UniProtKB-KW"/>
</dbReference>
<dbReference type="InterPro" id="IPR001932">
    <property type="entry name" value="PPM-type_phosphatase-like_dom"/>
</dbReference>
<evidence type="ECO:0000313" key="8">
    <source>
        <dbReference type="Proteomes" id="UP000499080"/>
    </source>
</evidence>
<keyword evidence="1" id="KW-0479">Metal-binding</keyword>
<dbReference type="OrthoDB" id="10264738at2759"/>
<dbReference type="SUPFAM" id="SSF81606">
    <property type="entry name" value="PP2C-like"/>
    <property type="match status" value="1"/>
</dbReference>
<dbReference type="FunFam" id="3.60.40.10:FF:000156">
    <property type="entry name" value="Integrin-linked kinase-associated serine/threonine phosphatase 2C"/>
    <property type="match status" value="1"/>
</dbReference>
<feature type="region of interest" description="Disordered" evidence="5">
    <location>
        <begin position="1"/>
        <end position="71"/>
    </location>
</feature>
<evidence type="ECO:0000313" key="7">
    <source>
        <dbReference type="EMBL" id="GBN20303.1"/>
    </source>
</evidence>
<organism evidence="7 8">
    <name type="scientific">Araneus ventricosus</name>
    <name type="common">Orbweaver spider</name>
    <name type="synonym">Epeira ventricosa</name>
    <dbReference type="NCBI Taxonomy" id="182803"/>
    <lineage>
        <taxon>Eukaryota</taxon>
        <taxon>Metazoa</taxon>
        <taxon>Ecdysozoa</taxon>
        <taxon>Arthropoda</taxon>
        <taxon>Chelicerata</taxon>
        <taxon>Arachnida</taxon>
        <taxon>Araneae</taxon>
        <taxon>Araneomorphae</taxon>
        <taxon>Entelegynae</taxon>
        <taxon>Araneoidea</taxon>
        <taxon>Araneidae</taxon>
        <taxon>Araneus</taxon>
    </lineage>
</organism>
<dbReference type="GO" id="GO:0046872">
    <property type="term" value="F:metal ion binding"/>
    <property type="evidence" value="ECO:0007669"/>
    <property type="project" value="UniProtKB-KW"/>
</dbReference>
<dbReference type="PROSITE" id="PS51746">
    <property type="entry name" value="PPM_2"/>
    <property type="match status" value="1"/>
</dbReference>
<dbReference type="InterPro" id="IPR000222">
    <property type="entry name" value="PP2C_BS"/>
</dbReference>
<keyword evidence="7" id="KW-0401">Integrin</keyword>
<evidence type="ECO:0000259" key="6">
    <source>
        <dbReference type="PROSITE" id="PS51746"/>
    </source>
</evidence>
<dbReference type="Gene3D" id="3.60.40.10">
    <property type="entry name" value="PPM-type phosphatase domain"/>
    <property type="match status" value="1"/>
</dbReference>
<dbReference type="AlphaFoldDB" id="A0A4Y2M1K4"/>
<feature type="compositionally biased region" description="Low complexity" evidence="5">
    <location>
        <begin position="59"/>
        <end position="69"/>
    </location>
</feature>
<dbReference type="PANTHER" id="PTHR13832">
    <property type="entry name" value="PROTEIN PHOSPHATASE 2C"/>
    <property type="match status" value="1"/>
</dbReference>
<feature type="domain" description="PPM-type phosphatase" evidence="6">
    <location>
        <begin position="79"/>
        <end position="357"/>
    </location>
</feature>
<evidence type="ECO:0000256" key="4">
    <source>
        <dbReference type="RuleBase" id="RU003465"/>
    </source>
</evidence>
<dbReference type="InterPro" id="IPR015655">
    <property type="entry name" value="PP2C"/>
</dbReference>
<sequence length="361" mass="40204">MDLFGDLPEPAKDKDTVEENPIVSEAGSWGTDSIDFFSDLPLPSSATESRGIKRKLEENNSNEISSNNGEETKEDLYSIQGFFAEKKGEREEMQDFHVLVDDFHKQVPGLHPSVSRLSYYAVYDGHGGVRASKFASCHLHQNLAQKFPKVPLPQIEKEIKRTLTEAFRKTDEEFLKQATKTKPSWKDGTTAIVVLALQNILYIANLGDSKAILCRYSKKSGKYVAIPLSSDHSPQDYTERMRIQKAGGNVRDGRVMGVIEVSRSIGDGQYKALGITCIPDIKRCQLTDDDAFILLACDGLWKVFTSEEVLSIVLDSKKDNKSGPDAEICYETACSRLVNEAIRKYSGDNVTVVIVSIKKHS</sequence>
<dbReference type="CDD" id="cd00143">
    <property type="entry name" value="PP2Cc"/>
    <property type="match status" value="1"/>
</dbReference>
<protein>
    <submittedName>
        <fullName evidence="7">Integrin-linked kinase-associated serine/threonine phosphatase 2C</fullName>
    </submittedName>
</protein>
<keyword evidence="7" id="KW-0808">Transferase</keyword>
<evidence type="ECO:0000256" key="1">
    <source>
        <dbReference type="ARBA" id="ARBA00022723"/>
    </source>
</evidence>